<evidence type="ECO:0000256" key="2">
    <source>
        <dbReference type="ARBA" id="ARBA00006774"/>
    </source>
</evidence>
<keyword evidence="8" id="KW-0055">Arginine biosynthesis</keyword>
<dbReference type="EC" id="2.3.1.1" evidence="8"/>
<comment type="pathway">
    <text evidence="8">Amino-acid biosynthesis; L-arginine biosynthesis; N(2)-acetyl-L-ornithine from L-glutamate: step 1/4.</text>
</comment>
<keyword evidence="10" id="KW-1185">Reference proteome</keyword>
<accession>A0A1M7RFS7</accession>
<organism evidence="9 10">
    <name type="scientific">Cryptosporangium aurantiacum</name>
    <dbReference type="NCBI Taxonomy" id="134849"/>
    <lineage>
        <taxon>Bacteria</taxon>
        <taxon>Bacillati</taxon>
        <taxon>Actinomycetota</taxon>
        <taxon>Actinomycetes</taxon>
        <taxon>Cryptosporangiales</taxon>
        <taxon>Cryptosporangiaceae</taxon>
        <taxon>Cryptosporangium</taxon>
    </lineage>
</organism>
<comment type="pathway">
    <text evidence="8">Amino-acid biosynthesis; L-arginine biosynthesis; L-ornithine and N-acetyl-L-glutamate from L-glutamate and N(2)-acetyl-L-ornithine (cyclic): step 1/1.</text>
</comment>
<dbReference type="InterPro" id="IPR016117">
    <property type="entry name" value="ArgJ-like_dom_sf"/>
</dbReference>
<comment type="subcellular location">
    <subcellularLocation>
        <location evidence="1 8">Cytoplasm</location>
    </subcellularLocation>
</comment>
<dbReference type="EC" id="2.3.1.35" evidence="8"/>
<evidence type="ECO:0000256" key="4">
    <source>
        <dbReference type="ARBA" id="ARBA00022490"/>
    </source>
</evidence>
<dbReference type="PANTHER" id="PTHR23100">
    <property type="entry name" value="ARGININE BIOSYNTHESIS BIFUNCTIONAL PROTEIN ARGJ"/>
    <property type="match status" value="1"/>
</dbReference>
<dbReference type="OrthoDB" id="9804242at2"/>
<feature type="binding site" evidence="8">
    <location>
        <position position="236"/>
    </location>
    <ligand>
        <name>substrate</name>
    </ligand>
</feature>
<sequence length="451" mass="44415">MSVTSAKGFQASGVAAGLKSNGDPDLALVVNIGPLDAAAGVFTTNRVKAAPVLWSEQVLKAGRLTAVVLNSGGANACTGPAGFQDTHATAERVAERLGCGAADVAVCSTGVIGVRLPIDALLSGVDAAAAALGTAATADGGGAATADATTATAGATGNGANTTADADAYGNGNAYGNADGNGNAYGNADGNGNGNGNGKNTTPGGTAAARAIMTTDTHPKTTTIHGNGFVVGGMAKGAGMLAPALATMLCVLTTDAIADADTLDAALRAATARTFDRIDSDGCMSTNDTVLLLASGASGVRPSAEELEAAVTQACQDLSRQLIGDAEGASKEIAITITGAATEAEAVTVARAIARNNLLMCALFGNDAYWGRVLAAVGTTDATFDPDQLDVSFNGVQVCKNGAADPDAPTVDISGRDLAVGVDLHAGTAEATVYTNDLTLAYVHENSAYTS</sequence>
<dbReference type="STRING" id="134849.SAMN05443668_1119"/>
<dbReference type="GO" id="GO:0006592">
    <property type="term" value="P:ornithine biosynthetic process"/>
    <property type="evidence" value="ECO:0007669"/>
    <property type="project" value="TreeGrafter"/>
</dbReference>
<proteinExistence type="inferred from homology"/>
<dbReference type="Gene3D" id="3.10.20.340">
    <property type="entry name" value="ArgJ beta chain, C-terminal domain"/>
    <property type="match status" value="1"/>
</dbReference>
<feature type="site" description="Cleavage; by autolysis" evidence="8">
    <location>
        <begin position="246"/>
        <end position="247"/>
    </location>
</feature>
<keyword evidence="7 8" id="KW-0012">Acyltransferase</keyword>
<dbReference type="HAMAP" id="MF_01106">
    <property type="entry name" value="ArgJ"/>
    <property type="match status" value="1"/>
</dbReference>
<dbReference type="InterPro" id="IPR042195">
    <property type="entry name" value="ArgJ_beta_C"/>
</dbReference>
<feature type="binding site" evidence="8">
    <location>
        <position position="446"/>
    </location>
    <ligand>
        <name>substrate</name>
    </ligand>
</feature>
<dbReference type="EMBL" id="FRCS01000011">
    <property type="protein sequence ID" value="SHN44898.1"/>
    <property type="molecule type" value="Genomic_DNA"/>
</dbReference>
<keyword evidence="5 8" id="KW-0808">Transferase</keyword>
<feature type="site" description="Involved in the stabilization of negative charge on the oxyanion by the formation of the oxyanion hole" evidence="8">
    <location>
        <position position="110"/>
    </location>
</feature>
<dbReference type="GO" id="GO:0004042">
    <property type="term" value="F:L-glutamate N-acetyltransferase activity"/>
    <property type="evidence" value="ECO:0007669"/>
    <property type="project" value="UniProtKB-UniRule"/>
</dbReference>
<dbReference type="GO" id="GO:0004358">
    <property type="term" value="F:L-glutamate N-acetyltransferase activity, acting on acetyl-L-ornithine as donor"/>
    <property type="evidence" value="ECO:0007669"/>
    <property type="project" value="UniProtKB-UniRule"/>
</dbReference>
<evidence type="ECO:0000313" key="10">
    <source>
        <dbReference type="Proteomes" id="UP000184440"/>
    </source>
</evidence>
<evidence type="ECO:0000256" key="6">
    <source>
        <dbReference type="ARBA" id="ARBA00022813"/>
    </source>
</evidence>
<keyword evidence="6 8" id="KW-0068">Autocatalytic cleavage</keyword>
<dbReference type="PANTHER" id="PTHR23100:SF0">
    <property type="entry name" value="ARGININE BIOSYNTHESIS BIFUNCTIONAL PROTEIN ARGJ, MITOCHONDRIAL"/>
    <property type="match status" value="1"/>
</dbReference>
<dbReference type="AlphaFoldDB" id="A0A1M7RFS7"/>
<keyword evidence="8" id="KW-0028">Amino-acid biosynthesis</keyword>
<evidence type="ECO:0000256" key="8">
    <source>
        <dbReference type="HAMAP-Rule" id="MF_01106"/>
    </source>
</evidence>
<dbReference type="Gene3D" id="3.60.70.12">
    <property type="entry name" value="L-amino peptidase D-ALA esterase/amidase"/>
    <property type="match status" value="2"/>
</dbReference>
<dbReference type="Pfam" id="PF01960">
    <property type="entry name" value="ArgJ"/>
    <property type="match status" value="2"/>
</dbReference>
<comment type="subunit">
    <text evidence="3 8">Heterotetramer of two alpha and two beta chains.</text>
</comment>
<dbReference type="CDD" id="cd02152">
    <property type="entry name" value="OAT"/>
    <property type="match status" value="1"/>
</dbReference>
<dbReference type="GO" id="GO:0005737">
    <property type="term" value="C:cytoplasm"/>
    <property type="evidence" value="ECO:0007669"/>
    <property type="project" value="UniProtKB-SubCell"/>
</dbReference>
<feature type="chain" id="PRO_5023507714" description="Arginine biosynthesis bifunctional protein ArgJ alpha chain" evidence="8">
    <location>
        <begin position="1"/>
        <end position="246"/>
    </location>
</feature>
<dbReference type="InterPro" id="IPR002813">
    <property type="entry name" value="Arg_biosynth_ArgJ"/>
</dbReference>
<dbReference type="FunFam" id="3.10.20.340:FF:000003">
    <property type="entry name" value="Arginine biosynthesis bifunctional protein ArgJ"/>
    <property type="match status" value="1"/>
</dbReference>
<dbReference type="RefSeq" id="WP_143175503.1">
    <property type="nucleotide sequence ID" value="NZ_FRCS01000011.1"/>
</dbReference>
<evidence type="ECO:0000256" key="3">
    <source>
        <dbReference type="ARBA" id="ARBA00011475"/>
    </source>
</evidence>
<feature type="site" description="Involved in the stabilization of negative charge on the oxyanion by the formation of the oxyanion hole" evidence="8">
    <location>
        <position position="109"/>
    </location>
</feature>
<dbReference type="SUPFAM" id="SSF56266">
    <property type="entry name" value="DmpA/ArgJ-like"/>
    <property type="match status" value="2"/>
</dbReference>
<name>A0A1M7RFS7_9ACTN</name>
<feature type="binding site" evidence="8">
    <location>
        <position position="327"/>
    </location>
    <ligand>
        <name>substrate</name>
    </ligand>
</feature>
<evidence type="ECO:0000256" key="5">
    <source>
        <dbReference type="ARBA" id="ARBA00022679"/>
    </source>
</evidence>
<keyword evidence="4 8" id="KW-0963">Cytoplasm</keyword>
<dbReference type="UniPathway" id="UPA00068">
    <property type="reaction ID" value="UER00106"/>
</dbReference>
<feature type="binding site" evidence="8">
    <location>
        <position position="247"/>
    </location>
    <ligand>
        <name>substrate</name>
    </ligand>
</feature>
<dbReference type="GO" id="GO:0006526">
    <property type="term" value="P:L-arginine biosynthetic process"/>
    <property type="evidence" value="ECO:0007669"/>
    <property type="project" value="UniProtKB-UniRule"/>
</dbReference>
<feature type="chain" id="PRO_5023507713" description="Arginine biosynthesis bifunctional protein ArgJ beta chain" evidence="8">
    <location>
        <begin position="247"/>
        <end position="451"/>
    </location>
</feature>
<evidence type="ECO:0000256" key="1">
    <source>
        <dbReference type="ARBA" id="ARBA00004496"/>
    </source>
</evidence>
<feature type="binding site" evidence="8">
    <location>
        <position position="214"/>
    </location>
    <ligand>
        <name>substrate</name>
    </ligand>
</feature>
<keyword evidence="8" id="KW-0511">Multifunctional enzyme</keyword>
<gene>
    <name evidence="8" type="primary">argJ</name>
    <name evidence="9" type="ORF">SAMN05443668_1119</name>
</gene>
<feature type="active site" description="Nucleophile" evidence="8">
    <location>
        <position position="247"/>
    </location>
</feature>
<evidence type="ECO:0000313" key="9">
    <source>
        <dbReference type="EMBL" id="SHN44898.1"/>
    </source>
</evidence>
<comment type="similarity">
    <text evidence="2 8">Belongs to the ArgJ family.</text>
</comment>
<comment type="catalytic activity">
    <reaction evidence="8">
        <text>L-glutamate + acetyl-CoA = N-acetyl-L-glutamate + CoA + H(+)</text>
        <dbReference type="Rhea" id="RHEA:24292"/>
        <dbReference type="ChEBI" id="CHEBI:15378"/>
        <dbReference type="ChEBI" id="CHEBI:29985"/>
        <dbReference type="ChEBI" id="CHEBI:44337"/>
        <dbReference type="ChEBI" id="CHEBI:57287"/>
        <dbReference type="ChEBI" id="CHEBI:57288"/>
        <dbReference type="EC" id="2.3.1.1"/>
    </reaction>
</comment>
<comment type="function">
    <text evidence="8">Catalyzes two activities which are involved in the cyclic version of arginine biosynthesis: the synthesis of N-acetylglutamate from glutamate and acetyl-CoA as the acetyl donor, and of ornithine by transacetylation between N(2)-acetylornithine and glutamate.</text>
</comment>
<feature type="binding site" evidence="8">
    <location>
        <position position="451"/>
    </location>
    <ligand>
        <name>substrate</name>
    </ligand>
</feature>
<evidence type="ECO:0000256" key="7">
    <source>
        <dbReference type="ARBA" id="ARBA00023315"/>
    </source>
</evidence>
<dbReference type="Proteomes" id="UP000184440">
    <property type="component" value="Unassembled WGS sequence"/>
</dbReference>
<comment type="catalytic activity">
    <reaction evidence="8">
        <text>N(2)-acetyl-L-ornithine + L-glutamate = N-acetyl-L-glutamate + L-ornithine</text>
        <dbReference type="Rhea" id="RHEA:15349"/>
        <dbReference type="ChEBI" id="CHEBI:29985"/>
        <dbReference type="ChEBI" id="CHEBI:44337"/>
        <dbReference type="ChEBI" id="CHEBI:46911"/>
        <dbReference type="ChEBI" id="CHEBI:57805"/>
        <dbReference type="EC" id="2.3.1.35"/>
    </reaction>
</comment>
<reference evidence="9 10" key="1">
    <citation type="submission" date="2016-11" db="EMBL/GenBank/DDBJ databases">
        <authorList>
            <person name="Jaros S."/>
            <person name="Januszkiewicz K."/>
            <person name="Wedrychowicz H."/>
        </authorList>
    </citation>
    <scope>NUCLEOTIDE SEQUENCE [LARGE SCALE GENOMIC DNA]</scope>
    <source>
        <strain evidence="9 10">DSM 46144</strain>
    </source>
</reference>
<protein>
    <recommendedName>
        <fullName evidence="8">Arginine biosynthesis bifunctional protein ArgJ</fullName>
    </recommendedName>
    <domain>
        <recommendedName>
            <fullName evidence="8">Glutamate N-acetyltransferase</fullName>
            <ecNumber evidence="8">2.3.1.35</ecNumber>
        </recommendedName>
        <alternativeName>
            <fullName evidence="8">Ornithine acetyltransferase</fullName>
            <shortName evidence="8">OATase</shortName>
        </alternativeName>
        <alternativeName>
            <fullName evidence="8">Ornithine transacetylase</fullName>
        </alternativeName>
    </domain>
    <domain>
        <recommendedName>
            <fullName evidence="8">Amino-acid acetyltransferase</fullName>
            <ecNumber evidence="8">2.3.1.1</ecNumber>
        </recommendedName>
        <alternativeName>
            <fullName evidence="8">N-acetylglutamate synthase</fullName>
            <shortName evidence="8">AGSase</shortName>
        </alternativeName>
    </domain>
    <component>
        <recommendedName>
            <fullName evidence="8">Arginine biosynthesis bifunctional protein ArgJ alpha chain</fullName>
        </recommendedName>
    </component>
    <component>
        <recommendedName>
            <fullName evidence="8">Arginine biosynthesis bifunctional protein ArgJ beta chain</fullName>
        </recommendedName>
    </component>
</protein>